<protein>
    <submittedName>
        <fullName evidence="1">DUF3833 domain-containing protein</fullName>
    </submittedName>
</protein>
<keyword evidence="2" id="KW-1185">Reference proteome</keyword>
<accession>A0AAV3U5B8</accession>
<sequence length="189" mass="20950">MGKRINGAALLLVILLAGCSTSVYEYQNNQPALMLEDFFSGHLVAHGLLKSRTGTVKRRFTATIDARWDGDTGWLDESFLFDDGEQQTRCWTLTKTDQGYRGTAGDVVGVADGVVAGNTLHWVYQLKVPVGGREWVLTLDDWLVLVDNDTLINTTDLKKWGFKVAELVLSIRREGDTPVGNFENCPAKN</sequence>
<dbReference type="Proteomes" id="UP001409585">
    <property type="component" value="Unassembled WGS sequence"/>
</dbReference>
<name>A0AAV3U5B8_9ALTE</name>
<organism evidence="1 2">
    <name type="scientific">Halioxenophilus aromaticivorans</name>
    <dbReference type="NCBI Taxonomy" id="1306992"/>
    <lineage>
        <taxon>Bacteria</taxon>
        <taxon>Pseudomonadati</taxon>
        <taxon>Pseudomonadota</taxon>
        <taxon>Gammaproteobacteria</taxon>
        <taxon>Alteromonadales</taxon>
        <taxon>Alteromonadaceae</taxon>
        <taxon>Halioxenophilus</taxon>
    </lineage>
</organism>
<dbReference type="Pfam" id="PF12915">
    <property type="entry name" value="DUF3833"/>
    <property type="match status" value="1"/>
</dbReference>
<comment type="caution">
    <text evidence="1">The sequence shown here is derived from an EMBL/GenBank/DDBJ whole genome shotgun (WGS) entry which is preliminary data.</text>
</comment>
<reference evidence="2" key="1">
    <citation type="journal article" date="2019" name="Int. J. Syst. Evol. Microbiol.">
        <title>The Global Catalogue of Microorganisms (GCM) 10K type strain sequencing project: providing services to taxonomists for standard genome sequencing and annotation.</title>
        <authorList>
            <consortium name="The Broad Institute Genomics Platform"/>
            <consortium name="The Broad Institute Genome Sequencing Center for Infectious Disease"/>
            <person name="Wu L."/>
            <person name="Ma J."/>
        </authorList>
    </citation>
    <scope>NUCLEOTIDE SEQUENCE [LARGE SCALE GENOMIC DNA]</scope>
    <source>
        <strain evidence="2">JCM 19134</strain>
    </source>
</reference>
<gene>
    <name evidence="1" type="ORF">GCM10025791_30250</name>
</gene>
<dbReference type="InterPro" id="IPR024409">
    <property type="entry name" value="DUF3833"/>
</dbReference>
<dbReference type="EMBL" id="BAABLX010000027">
    <property type="protein sequence ID" value="GAA4948252.1"/>
    <property type="molecule type" value="Genomic_DNA"/>
</dbReference>
<evidence type="ECO:0000313" key="2">
    <source>
        <dbReference type="Proteomes" id="UP001409585"/>
    </source>
</evidence>
<dbReference type="AlphaFoldDB" id="A0AAV3U5B8"/>
<dbReference type="RefSeq" id="WP_345424009.1">
    <property type="nucleotide sequence ID" value="NZ_AP031496.1"/>
</dbReference>
<evidence type="ECO:0000313" key="1">
    <source>
        <dbReference type="EMBL" id="GAA4948252.1"/>
    </source>
</evidence>
<proteinExistence type="predicted"/>
<dbReference type="PROSITE" id="PS51257">
    <property type="entry name" value="PROKAR_LIPOPROTEIN"/>
    <property type="match status" value="1"/>
</dbReference>